<evidence type="ECO:0000259" key="20">
    <source>
        <dbReference type="SMART" id="SM01359"/>
    </source>
</evidence>
<evidence type="ECO:0000259" key="22">
    <source>
        <dbReference type="SMART" id="SM01361"/>
    </source>
</evidence>
<dbReference type="GO" id="GO:0004867">
    <property type="term" value="F:serine-type endopeptidase inhibitor activity"/>
    <property type="evidence" value="ECO:0007669"/>
    <property type="project" value="UniProtKB-KW"/>
</dbReference>
<accession>A0A9Q0N9W5</accession>
<gene>
    <name evidence="23" type="primary">CD109_9</name>
    <name evidence="23" type="ORF">Bhyg_01439</name>
</gene>
<evidence type="ECO:0000256" key="16">
    <source>
        <dbReference type="ARBA" id="ARBA00063008"/>
    </source>
</evidence>
<evidence type="ECO:0000256" key="9">
    <source>
        <dbReference type="ARBA" id="ARBA00022966"/>
    </source>
</evidence>
<dbReference type="EMBL" id="WJQU01000001">
    <property type="protein sequence ID" value="KAJ6646228.1"/>
    <property type="molecule type" value="Genomic_DNA"/>
</dbReference>
<dbReference type="Pfam" id="PF01835">
    <property type="entry name" value="MG2"/>
    <property type="match status" value="1"/>
</dbReference>
<dbReference type="InterPro" id="IPR050473">
    <property type="entry name" value="A2M/Complement_sys"/>
</dbReference>
<evidence type="ECO:0000256" key="8">
    <source>
        <dbReference type="ARBA" id="ARBA00022900"/>
    </source>
</evidence>
<dbReference type="InterPro" id="IPR002890">
    <property type="entry name" value="MG2"/>
</dbReference>
<dbReference type="InterPro" id="IPR001599">
    <property type="entry name" value="Macroglobln_a2"/>
</dbReference>
<evidence type="ECO:0000256" key="5">
    <source>
        <dbReference type="ARBA" id="ARBA00022690"/>
    </source>
</evidence>
<keyword evidence="8" id="KW-0722">Serine protease inhibitor</keyword>
<dbReference type="Gene3D" id="2.60.120.1540">
    <property type="match status" value="1"/>
</dbReference>
<evidence type="ECO:0000256" key="18">
    <source>
        <dbReference type="ARBA" id="ARBA00069665"/>
    </source>
</evidence>
<comment type="subunit">
    <text evidence="16">Heterodimer; disulfide-linked. Interacts with TGFB1 and TGFBR1. Forms a heteromeric complex with TGFBR1, TGFBR2 and TGFBR3 in a ligand-independent manner.</text>
</comment>
<reference evidence="23" key="1">
    <citation type="submission" date="2022-07" db="EMBL/GenBank/DDBJ databases">
        <authorList>
            <person name="Trinca V."/>
            <person name="Uliana J.V.C."/>
            <person name="Torres T.T."/>
            <person name="Ward R.J."/>
            <person name="Monesi N."/>
        </authorList>
    </citation>
    <scope>NUCLEOTIDE SEQUENCE</scope>
    <source>
        <strain evidence="23">HSMRA1968</strain>
        <tissue evidence="23">Whole embryos</tissue>
    </source>
</reference>
<comment type="subunit">
    <text evidence="17">Heterodimer of a TEP1-N chain and an TEP1-C chain non-covalently linked. Forms a complex composed of TEP1-N and TEP1-C heterodimer, LRIM1 and APL1C; the interaction stabilizes TEP1-N and TEP1-C heterodimer, prevents its binding to tissues while circulating in the hemolymph and protects the thioester bond from hydrolysis. Mature TEP1 and to a lesser extent full-length TEP1 interact with SPCLIP1; the interaction is induced by microbial infection.</text>
</comment>
<evidence type="ECO:0000256" key="13">
    <source>
        <dbReference type="ARBA" id="ARBA00023288"/>
    </source>
</evidence>
<keyword evidence="13" id="KW-0449">Lipoprotein</keyword>
<dbReference type="Gene3D" id="1.50.10.20">
    <property type="match status" value="1"/>
</dbReference>
<dbReference type="SMART" id="SM01361">
    <property type="entry name" value="A2M_recep"/>
    <property type="match status" value="1"/>
</dbReference>
<dbReference type="GO" id="GO:0098552">
    <property type="term" value="C:side of membrane"/>
    <property type="evidence" value="ECO:0007669"/>
    <property type="project" value="UniProtKB-KW"/>
</dbReference>
<dbReference type="PANTHER" id="PTHR11412:SF136">
    <property type="entry name" value="CD109 ANTIGEN"/>
    <property type="match status" value="1"/>
</dbReference>
<dbReference type="InterPro" id="IPR009048">
    <property type="entry name" value="A-macroglobulin_rcpt-bd"/>
</dbReference>
<evidence type="ECO:0000256" key="1">
    <source>
        <dbReference type="ARBA" id="ARBA00004609"/>
    </source>
</evidence>
<comment type="subcellular location">
    <subcellularLocation>
        <location evidence="1">Cell membrane</location>
        <topology evidence="1">Lipid-anchor</topology>
        <topology evidence="1">GPI-anchor</topology>
    </subcellularLocation>
</comment>
<dbReference type="CDD" id="cd02897">
    <property type="entry name" value="A2M_2"/>
    <property type="match status" value="1"/>
</dbReference>
<evidence type="ECO:0000256" key="6">
    <source>
        <dbReference type="ARBA" id="ARBA00022729"/>
    </source>
</evidence>
<dbReference type="Pfam" id="PF07677">
    <property type="entry name" value="A2M_recep"/>
    <property type="match status" value="1"/>
</dbReference>
<dbReference type="InterPro" id="IPR019742">
    <property type="entry name" value="MacrogloblnA2_CS"/>
</dbReference>
<comment type="function">
    <text evidence="14">Modulates negatively TGFB1 signaling in keratinocytes.</text>
</comment>
<dbReference type="SUPFAM" id="SSF49410">
    <property type="entry name" value="Alpha-macroglobulin receptor domain"/>
    <property type="match status" value="1"/>
</dbReference>
<dbReference type="GO" id="GO:0002376">
    <property type="term" value="P:immune system process"/>
    <property type="evidence" value="ECO:0007669"/>
    <property type="project" value="UniProtKB-KW"/>
</dbReference>
<feature type="domain" description="Alpha-2-macroglobulin" evidence="21">
    <location>
        <begin position="629"/>
        <end position="721"/>
    </location>
</feature>
<evidence type="ECO:0000256" key="14">
    <source>
        <dbReference type="ARBA" id="ARBA00056820"/>
    </source>
</evidence>
<dbReference type="FunFam" id="2.60.40.1930:FF:000001">
    <property type="entry name" value="CD109 isoform 3"/>
    <property type="match status" value="1"/>
</dbReference>
<dbReference type="Gene3D" id="2.60.40.1940">
    <property type="match status" value="1"/>
</dbReference>
<feature type="domain" description="Alpha-macroglobulin receptor-binding" evidence="22">
    <location>
        <begin position="1248"/>
        <end position="1337"/>
    </location>
</feature>
<comment type="caution">
    <text evidence="23">The sequence shown here is derived from an EMBL/GenBank/DDBJ whole genome shotgun (WGS) entry which is preliminary data.</text>
</comment>
<dbReference type="Gene3D" id="2.60.40.1930">
    <property type="match status" value="2"/>
</dbReference>
<dbReference type="InterPro" id="IPR014756">
    <property type="entry name" value="Ig_E-set"/>
</dbReference>
<dbReference type="InterPro" id="IPR011626">
    <property type="entry name" value="Alpha-macroglobulin_TED"/>
</dbReference>
<feature type="domain" description="Alpha-2-macroglobulin bait region" evidence="20">
    <location>
        <begin position="414"/>
        <end position="548"/>
    </location>
</feature>
<keyword evidence="11" id="KW-1015">Disulfide bond</keyword>
<dbReference type="PROSITE" id="PS00477">
    <property type="entry name" value="ALPHA_2_MACROGLOBULIN"/>
    <property type="match status" value="1"/>
</dbReference>
<feature type="non-terminal residue" evidence="23">
    <location>
        <position position="1"/>
    </location>
</feature>
<name>A0A9Q0N9W5_9DIPT</name>
<dbReference type="Gene3D" id="2.20.130.20">
    <property type="match status" value="1"/>
</dbReference>
<keyword evidence="9" id="KW-0882">Thioester bond</keyword>
<dbReference type="FunFam" id="2.60.40.10:FF:000155">
    <property type="entry name" value="complement C3 isoform X1"/>
    <property type="match status" value="1"/>
</dbReference>
<keyword evidence="12" id="KW-0325">Glycoprotein</keyword>
<keyword evidence="24" id="KW-1185">Reference proteome</keyword>
<dbReference type="PANTHER" id="PTHR11412">
    <property type="entry name" value="MACROGLOBULIN / COMPLEMENT"/>
    <property type="match status" value="1"/>
</dbReference>
<dbReference type="Gene3D" id="2.60.40.10">
    <property type="entry name" value="Immunoglobulins"/>
    <property type="match status" value="2"/>
</dbReference>
<keyword evidence="5" id="KW-0646">Protease inhibitor</keyword>
<evidence type="ECO:0000256" key="10">
    <source>
        <dbReference type="ARBA" id="ARBA00023136"/>
    </source>
</evidence>
<evidence type="ECO:0000256" key="15">
    <source>
        <dbReference type="ARBA" id="ARBA00057615"/>
    </source>
</evidence>
<evidence type="ECO:0000256" key="4">
    <source>
        <dbReference type="ARBA" id="ARBA00022622"/>
    </source>
</evidence>
<protein>
    <recommendedName>
        <fullName evidence="18">CD109 antigen</fullName>
    </recommendedName>
    <alternativeName>
        <fullName evidence="19">TEP1-F</fullName>
    </alternativeName>
</protein>
<comment type="similarity">
    <text evidence="2">Belongs to the protease inhibitor I39 (alpha-2-macroglobulin) family.</text>
</comment>
<evidence type="ECO:0000313" key="23">
    <source>
        <dbReference type="EMBL" id="KAJ6646228.1"/>
    </source>
</evidence>
<dbReference type="GO" id="GO:0005886">
    <property type="term" value="C:plasma membrane"/>
    <property type="evidence" value="ECO:0007669"/>
    <property type="project" value="UniProtKB-SubCell"/>
</dbReference>
<keyword evidence="4" id="KW-0336">GPI-anchor</keyword>
<dbReference type="InterPro" id="IPR011625">
    <property type="entry name" value="A2M_N_BRD"/>
</dbReference>
<proteinExistence type="inferred from homology"/>
<dbReference type="Pfam" id="PF17791">
    <property type="entry name" value="MG3"/>
    <property type="match status" value="1"/>
</dbReference>
<keyword evidence="7" id="KW-0391">Immunity</keyword>
<dbReference type="SMART" id="SM01419">
    <property type="entry name" value="Thiol-ester_cl"/>
    <property type="match status" value="1"/>
</dbReference>
<sequence length="1402" mass="155675">HYTIVAPQNIRGNSEYHVSVSLHDATEPSTIRLTVKNNKDYKDSKEVTVQPYTTRMVQFTTGDLQQGEYRIVAEGVNGITFTNESTINLHEKTQTVLIQTDKAVYKPGDKVNFRVLLLDLNLKPAAIRGDMKVFITDRYDNRIKQWLNATTTKGVFTGELQLSDFPILGRWYIGVEVNGQNKKKSFELAEYVLPKYEVSIDTNKDVTFKDGQIRVTVRAKYTYGKPVKGQAVVTIGPRVYGGYQPLVGNSLSRKTIEVDGKGYVEFDIKNDLKANEDYQRDFDIDASVTEDLTGSTQKAKTSVTLHKYKYKISAVNTQNTYKPGLQSKITIKIAHHDGSPVVDKVNKVKISYGPGWFQPNSTFEEYTLDSNGMIEVKYSIPANDSGVYFFARYLELEENLGYFSKSTSKTGQYIQARVQTPNPRIDREVSVEVTSTEPLEYLTYQILGRGDIIVTQTQSVPKSTYFVFSFLASFAMVPKAQLIVYYMKEGEIISDTIDMEFGEELHNFVKVETSASQAKPGQNIDITVSTKPGSFVGLLGVDQSVILLKDGNDLSKTEVLNELDEYNRQYYRPYIGRRKRSPYGYGGWQDFDNVILLTNAIEPERQGTNFNFNANSKQAPTIRKEFPETFIFDMLNVTDSTGTKTIQKKVPDTITSWVITGFAMNEVYGLGLTKSPTNLNVFQPFFISLNLPYSIKRGEAVAIQIVVFNYMDTSVSASVTLENPNQEFVYSDPSNEVSQTPKVETSRKKRIDIKSNDGSPVSFLITPTKSGLITIKVTAVSSRAGDAIEKMLLVVPEGVPQYKTQALFVDLRDKAEFSDNFTIEIPKNAVPDSTRISVSGVGDIMGSSIKNLDKLIKMPSGCGEQNMLNFVPCIVAINYLKSSGQLTKAIETKALNFMEIGYQRELTYKHPDGSFSAFGQSDKSGSTWLTAFVVRSFLQAKNHIMVEDSVVSNALDWLKAKQAPNGSFPEVGKVIHKDMQGGSSEGVALTAFVLTAFLEDKNTIPNYRDVITRALEYIIRNLEGVDDNYSLAVAAYATQLAQDQSRTVLFQKLDANAKTIGDRKHWEKTVPQEETKNPWLSQPNSVNVEMTAYALLTLVNNNQITDGLPIVKWLLSQQNENGGFQSTQDTVVGITALAKYAEKIAFGNSNAVIGVSYKDGRESTININRDNSLLLQTIDIPSDVRSIDIKATGSGFALCQLSYKYNLNVTGAWPRFVLDPQVNKNSNADYLHLTICTSFVPSGGVTESNMAVMEVSLPSGIAADLERIPSLESSEGVKKVETKNGDTTIVVYIEKLGPQELCFAIDGYRTHKVAQQKPSPVIIYDYYDTSKKATMFYQSSVNNLCEICEDAACKDACTAKTAALRSDDGKDAGKDVVLSKSSAYRNVGATVLIVLAVAKSFF</sequence>
<keyword evidence="3" id="KW-1003">Cell membrane</keyword>
<dbReference type="Pfam" id="PF00207">
    <property type="entry name" value="A2M"/>
    <property type="match status" value="1"/>
</dbReference>
<dbReference type="SUPFAM" id="SSF81296">
    <property type="entry name" value="E set domains"/>
    <property type="match status" value="1"/>
</dbReference>
<dbReference type="InterPro" id="IPR008930">
    <property type="entry name" value="Terpenoid_cyclase/PrenylTrfase"/>
</dbReference>
<evidence type="ECO:0000256" key="19">
    <source>
        <dbReference type="ARBA" id="ARBA00078071"/>
    </source>
</evidence>
<dbReference type="InterPro" id="IPR036595">
    <property type="entry name" value="A-macroglobulin_rcpt-bd_sf"/>
</dbReference>
<dbReference type="Pfam" id="PF07703">
    <property type="entry name" value="A2M_BRD"/>
    <property type="match status" value="1"/>
</dbReference>
<evidence type="ECO:0000256" key="3">
    <source>
        <dbReference type="ARBA" id="ARBA00022475"/>
    </source>
</evidence>
<evidence type="ECO:0000256" key="2">
    <source>
        <dbReference type="ARBA" id="ARBA00010952"/>
    </source>
</evidence>
<dbReference type="SMART" id="SM01359">
    <property type="entry name" value="A2M_N_2"/>
    <property type="match status" value="1"/>
</dbReference>
<evidence type="ECO:0000259" key="21">
    <source>
        <dbReference type="SMART" id="SM01360"/>
    </source>
</evidence>
<dbReference type="SMART" id="SM01360">
    <property type="entry name" value="A2M"/>
    <property type="match status" value="1"/>
</dbReference>
<dbReference type="Gene3D" id="2.60.40.690">
    <property type="entry name" value="Alpha-macroglobulin, receptor-binding domain"/>
    <property type="match status" value="1"/>
</dbReference>
<feature type="non-terminal residue" evidence="23">
    <location>
        <position position="1402"/>
    </location>
</feature>
<evidence type="ECO:0000256" key="17">
    <source>
        <dbReference type="ARBA" id="ARBA00063781"/>
    </source>
</evidence>
<dbReference type="SUPFAM" id="SSF48239">
    <property type="entry name" value="Terpenoid cyclases/Protein prenyltransferases"/>
    <property type="match status" value="1"/>
</dbReference>
<keyword evidence="10" id="KW-0472">Membrane</keyword>
<evidence type="ECO:0000256" key="7">
    <source>
        <dbReference type="ARBA" id="ARBA00022859"/>
    </source>
</evidence>
<evidence type="ECO:0000313" key="24">
    <source>
        <dbReference type="Proteomes" id="UP001151699"/>
    </source>
</evidence>
<dbReference type="Gene3D" id="6.20.50.160">
    <property type="match status" value="1"/>
</dbReference>
<dbReference type="Gene3D" id="2.60.40.2950">
    <property type="match status" value="1"/>
</dbReference>
<dbReference type="InterPro" id="IPR013783">
    <property type="entry name" value="Ig-like_fold"/>
</dbReference>
<dbReference type="Proteomes" id="UP001151699">
    <property type="component" value="Chromosome A"/>
</dbReference>
<dbReference type="Pfam" id="PF07678">
    <property type="entry name" value="TED_complement"/>
    <property type="match status" value="1"/>
</dbReference>
<evidence type="ECO:0000256" key="12">
    <source>
        <dbReference type="ARBA" id="ARBA00023180"/>
    </source>
</evidence>
<keyword evidence="6" id="KW-0732">Signal</keyword>
<dbReference type="InterPro" id="IPR041555">
    <property type="entry name" value="MG3"/>
</dbReference>
<dbReference type="InterPro" id="IPR047565">
    <property type="entry name" value="Alpha-macroglob_thiol-ester_cl"/>
</dbReference>
<evidence type="ECO:0000256" key="11">
    <source>
        <dbReference type="ARBA" id="ARBA00023157"/>
    </source>
</evidence>
<comment type="function">
    <text evidence="15">Binds covalently through a thioester bond to the pathogen surface resulting in pathogen clearance.</text>
</comment>
<dbReference type="FunFam" id="1.50.10.20:FF:000001">
    <property type="entry name" value="CD109 isoform 1"/>
    <property type="match status" value="1"/>
</dbReference>
<organism evidence="23 24">
    <name type="scientific">Pseudolycoriella hygida</name>
    <dbReference type="NCBI Taxonomy" id="35572"/>
    <lineage>
        <taxon>Eukaryota</taxon>
        <taxon>Metazoa</taxon>
        <taxon>Ecdysozoa</taxon>
        <taxon>Arthropoda</taxon>
        <taxon>Hexapoda</taxon>
        <taxon>Insecta</taxon>
        <taxon>Pterygota</taxon>
        <taxon>Neoptera</taxon>
        <taxon>Endopterygota</taxon>
        <taxon>Diptera</taxon>
        <taxon>Nematocera</taxon>
        <taxon>Sciaroidea</taxon>
        <taxon>Sciaridae</taxon>
        <taxon>Pseudolycoriella</taxon>
    </lineage>
</organism>
<dbReference type="OrthoDB" id="7780472at2759"/>
<dbReference type="InterPro" id="IPR041813">
    <property type="entry name" value="A2M_TED"/>
</dbReference>
<dbReference type="GO" id="GO:0005615">
    <property type="term" value="C:extracellular space"/>
    <property type="evidence" value="ECO:0007669"/>
    <property type="project" value="InterPro"/>
</dbReference>